<keyword evidence="1" id="KW-0472">Membrane</keyword>
<accession>Q4R112</accession>
<keyword evidence="1" id="KW-0812">Transmembrane</keyword>
<evidence type="ECO:0000256" key="2">
    <source>
        <dbReference type="SAM" id="SignalP"/>
    </source>
</evidence>
<dbReference type="AlphaFoldDB" id="Q4R112"/>
<keyword evidence="2" id="KW-0732">Signal</keyword>
<proteinExistence type="predicted"/>
<feature type="transmembrane region" description="Helical" evidence="1">
    <location>
        <begin position="57"/>
        <end position="84"/>
    </location>
</feature>
<dbReference type="KEGG" id="cel:CELE_F56D6.14"/>
<sequence>MHTIQLIVLSAICASSFMAHASDRPARDSFDDRDKEFDRNYEKTKKFVDDTYDTVTIILIVGAVCGVIALIATSIGVIISVYCCTRNRDY</sequence>
<dbReference type="GeneID" id="3896774"/>
<dbReference type="EMBL" id="BX284604">
    <property type="protein sequence ID" value="CCD70731.1"/>
    <property type="molecule type" value="Genomic_DNA"/>
</dbReference>
<dbReference type="UCSC" id="F56D6.14">
    <property type="organism name" value="c. elegans"/>
</dbReference>
<dbReference type="PaxDb" id="6239-F56D6.14"/>
<feature type="chain" id="PRO_5004242588" evidence="2">
    <location>
        <begin position="22"/>
        <end position="90"/>
    </location>
</feature>
<dbReference type="SMR" id="Q4R112"/>
<feature type="signal peptide" evidence="2">
    <location>
        <begin position="1"/>
        <end position="21"/>
    </location>
</feature>
<name>Q4R112_CAEEL</name>
<organism evidence="3 4">
    <name type="scientific">Caenorhabditis elegans</name>
    <dbReference type="NCBI Taxonomy" id="6239"/>
    <lineage>
        <taxon>Eukaryota</taxon>
        <taxon>Metazoa</taxon>
        <taxon>Ecdysozoa</taxon>
        <taxon>Nematoda</taxon>
        <taxon>Chromadorea</taxon>
        <taxon>Rhabditida</taxon>
        <taxon>Rhabditina</taxon>
        <taxon>Rhabditomorpha</taxon>
        <taxon>Rhabditoidea</taxon>
        <taxon>Rhabditidae</taxon>
        <taxon>Peloderinae</taxon>
        <taxon>Caenorhabditis</taxon>
    </lineage>
</organism>
<dbReference type="HOGENOM" id="CLU_2442851_0_0_1"/>
<dbReference type="STRING" id="6239.F56D6.14.1"/>
<dbReference type="RefSeq" id="NP_001033416.1">
    <property type="nucleotide sequence ID" value="NM_001038327.1"/>
</dbReference>
<dbReference type="Bgee" id="WBGene00044476">
    <property type="expression patterns" value="Expressed in larva and 1 other cell type or tissue"/>
</dbReference>
<dbReference type="WormBase" id="F56D6.14">
    <property type="protein sequence ID" value="CE38833"/>
    <property type="gene ID" value="WBGene00044476"/>
</dbReference>
<dbReference type="AGR" id="WB:WBGene00044476"/>
<evidence type="ECO:0000313" key="4">
    <source>
        <dbReference type="Proteomes" id="UP000001940"/>
    </source>
</evidence>
<dbReference type="Proteomes" id="UP000001940">
    <property type="component" value="Chromosome IV"/>
</dbReference>
<keyword evidence="1" id="KW-1133">Transmembrane helix</keyword>
<keyword evidence="4" id="KW-1185">Reference proteome</keyword>
<evidence type="ECO:0000313" key="3">
    <source>
        <dbReference type="EMBL" id="CCD70731.1"/>
    </source>
</evidence>
<reference evidence="3 4" key="1">
    <citation type="journal article" date="1998" name="Science">
        <title>Genome sequence of the nematode C. elegans: a platform for investigating biology.</title>
        <authorList>
            <consortium name="The C. elegans sequencing consortium"/>
            <person name="Sulson J.E."/>
            <person name="Waterston R."/>
        </authorList>
    </citation>
    <scope>NUCLEOTIDE SEQUENCE [LARGE SCALE GENOMIC DNA]</scope>
    <source>
        <strain evidence="3 4">Bristol N2</strain>
    </source>
</reference>
<protein>
    <submittedName>
        <fullName evidence="3">Protein with signal anchor</fullName>
    </submittedName>
</protein>
<gene>
    <name evidence="3" type="ORF">CELE_F56D6.14</name>
    <name evidence="3 5" type="ORF">F56D6.14</name>
</gene>
<dbReference type="CTD" id="3896774"/>
<evidence type="ECO:0000256" key="1">
    <source>
        <dbReference type="SAM" id="Phobius"/>
    </source>
</evidence>
<evidence type="ECO:0000313" key="5">
    <source>
        <dbReference type="WormBase" id="F56D6.14"/>
    </source>
</evidence>
<dbReference type="InParanoid" id="Q4R112"/>